<dbReference type="InterPro" id="IPR034660">
    <property type="entry name" value="DinB/YfiT-like"/>
</dbReference>
<dbReference type="Gene3D" id="1.20.120.450">
    <property type="entry name" value="dinb family like domain"/>
    <property type="match status" value="1"/>
</dbReference>
<organism evidence="2">
    <name type="scientific">marine metagenome</name>
    <dbReference type="NCBI Taxonomy" id="408172"/>
    <lineage>
        <taxon>unclassified sequences</taxon>
        <taxon>metagenomes</taxon>
        <taxon>ecological metagenomes</taxon>
    </lineage>
</organism>
<dbReference type="SUPFAM" id="SSF109854">
    <property type="entry name" value="DinB/YfiT-like putative metalloenzymes"/>
    <property type="match status" value="1"/>
</dbReference>
<evidence type="ECO:0000313" key="2">
    <source>
        <dbReference type="EMBL" id="SVC90749.1"/>
    </source>
</evidence>
<protein>
    <recommendedName>
        <fullName evidence="1">DinB-like domain-containing protein</fullName>
    </recommendedName>
</protein>
<dbReference type="AlphaFoldDB" id="A0A382QZ35"/>
<feature type="non-terminal residue" evidence="2">
    <location>
        <position position="168"/>
    </location>
</feature>
<gene>
    <name evidence="2" type="ORF">METZ01_LOCUS343603</name>
</gene>
<dbReference type="InterPro" id="IPR024775">
    <property type="entry name" value="DinB-like"/>
</dbReference>
<name>A0A382QZ35_9ZZZZ</name>
<dbReference type="Pfam" id="PF12867">
    <property type="entry name" value="DinB_2"/>
    <property type="match status" value="1"/>
</dbReference>
<proteinExistence type="predicted"/>
<reference evidence="2" key="1">
    <citation type="submission" date="2018-05" db="EMBL/GenBank/DDBJ databases">
        <authorList>
            <person name="Lanie J.A."/>
            <person name="Ng W.-L."/>
            <person name="Kazmierczak K.M."/>
            <person name="Andrzejewski T.M."/>
            <person name="Davidsen T.M."/>
            <person name="Wayne K.J."/>
            <person name="Tettelin H."/>
            <person name="Glass J.I."/>
            <person name="Rusch D."/>
            <person name="Podicherti R."/>
            <person name="Tsui H.-C.T."/>
            <person name="Winkler M.E."/>
        </authorList>
    </citation>
    <scope>NUCLEOTIDE SEQUENCE</scope>
</reference>
<evidence type="ECO:0000259" key="1">
    <source>
        <dbReference type="Pfam" id="PF12867"/>
    </source>
</evidence>
<accession>A0A382QZ35</accession>
<sequence>MTLNEFIEDAFAKEHEFLMDTVQDLTPEELAWRPGHEANPMGWILWHMLRVEDMWFQFFIQRQPEIWESEGWNEKFGLPTRDNGFGHTQEQVDSFPALDLTELIRYGDSIRAATLAYLKGLGPDGFDVVPREARPEMSVGAIFRQVIGEVYQHQGHLAYLKGLARTSG</sequence>
<dbReference type="EMBL" id="UINC01117957">
    <property type="protein sequence ID" value="SVC90749.1"/>
    <property type="molecule type" value="Genomic_DNA"/>
</dbReference>
<feature type="domain" description="DinB-like" evidence="1">
    <location>
        <begin position="18"/>
        <end position="156"/>
    </location>
</feature>